<accession>A0ABR1BVN8</accession>
<evidence type="ECO:0000256" key="4">
    <source>
        <dbReference type="ARBA" id="ARBA00022833"/>
    </source>
</evidence>
<keyword evidence="3 6" id="KW-0863">Zinc-finger</keyword>
<sequence length="332" mass="38058">MFSLQEILSSPMLSALAQPSISTPPQNFGVPFNAQLYMFMNAHLQNMFTSLQRNNKVKEEVEENEEHKTQCSFSIDNLLRPESEEKQNSNTPDSDVTTYTLDALEVSDGRTKNTRKKRLYKKLEKYVHSIFSKPYHQDATNVLYTSDSPTHDVFVINAGNLMQQQTHRPLDSEHAKQCPHCDRVYVSMPALSMHILTHKANHKCEICGKVFSRLWLLQGHLRSHTGQRPFGCAHCGKSFADRSNLRAHILTHTAKSCRGAQDYDHHVVKALLNTCKLLMVERALARVFRPSVNFVRRISGEKKYSCKSCGRRFALRSYLNRHMETSCKSENN</sequence>
<evidence type="ECO:0000256" key="3">
    <source>
        <dbReference type="ARBA" id="ARBA00022771"/>
    </source>
</evidence>
<comment type="caution">
    <text evidence="8">The sequence shown here is derived from an EMBL/GenBank/DDBJ whole genome shotgun (WGS) entry which is preliminary data.</text>
</comment>
<feature type="domain" description="C2H2-type" evidence="7">
    <location>
        <begin position="304"/>
        <end position="332"/>
    </location>
</feature>
<dbReference type="InterPro" id="IPR050527">
    <property type="entry name" value="Snail/Krueppel_Znf"/>
</dbReference>
<dbReference type="Gene3D" id="3.30.160.60">
    <property type="entry name" value="Classic Zinc Finger"/>
    <property type="match status" value="3"/>
</dbReference>
<keyword evidence="2" id="KW-0677">Repeat</keyword>
<feature type="domain" description="C2H2-type" evidence="7">
    <location>
        <begin position="202"/>
        <end position="229"/>
    </location>
</feature>
<dbReference type="Proteomes" id="UP001303046">
    <property type="component" value="Unassembled WGS sequence"/>
</dbReference>
<name>A0ABR1BVN8_NECAM</name>
<organism evidence="8 9">
    <name type="scientific">Necator americanus</name>
    <name type="common">Human hookworm</name>
    <dbReference type="NCBI Taxonomy" id="51031"/>
    <lineage>
        <taxon>Eukaryota</taxon>
        <taxon>Metazoa</taxon>
        <taxon>Ecdysozoa</taxon>
        <taxon>Nematoda</taxon>
        <taxon>Chromadorea</taxon>
        <taxon>Rhabditida</taxon>
        <taxon>Rhabditina</taxon>
        <taxon>Rhabditomorpha</taxon>
        <taxon>Strongyloidea</taxon>
        <taxon>Ancylostomatidae</taxon>
        <taxon>Bunostominae</taxon>
        <taxon>Necator</taxon>
    </lineage>
</organism>
<proteinExistence type="predicted"/>
<keyword evidence="9" id="KW-1185">Reference proteome</keyword>
<dbReference type="SUPFAM" id="SSF57667">
    <property type="entry name" value="beta-beta-alpha zinc fingers"/>
    <property type="match status" value="3"/>
</dbReference>
<feature type="domain" description="C2H2-type" evidence="7">
    <location>
        <begin position="230"/>
        <end position="257"/>
    </location>
</feature>
<reference evidence="8 9" key="1">
    <citation type="submission" date="2023-08" db="EMBL/GenBank/DDBJ databases">
        <title>A Necator americanus chromosomal reference genome.</title>
        <authorList>
            <person name="Ilik V."/>
            <person name="Petrzelkova K.J."/>
            <person name="Pardy F."/>
            <person name="Fuh T."/>
            <person name="Niatou-Singa F.S."/>
            <person name="Gouil Q."/>
            <person name="Baker L."/>
            <person name="Ritchie M.E."/>
            <person name="Jex A.R."/>
            <person name="Gazzola D."/>
            <person name="Li H."/>
            <person name="Toshio Fujiwara R."/>
            <person name="Zhan B."/>
            <person name="Aroian R.V."/>
            <person name="Pafco B."/>
            <person name="Schwarz E.M."/>
        </authorList>
    </citation>
    <scope>NUCLEOTIDE SEQUENCE [LARGE SCALE GENOMIC DNA]</scope>
    <source>
        <strain evidence="8 9">Aroian</strain>
        <tissue evidence="8">Whole animal</tissue>
    </source>
</reference>
<keyword evidence="4" id="KW-0862">Zinc</keyword>
<evidence type="ECO:0000256" key="1">
    <source>
        <dbReference type="ARBA" id="ARBA00022723"/>
    </source>
</evidence>
<dbReference type="PROSITE" id="PS00028">
    <property type="entry name" value="ZINC_FINGER_C2H2_1"/>
    <property type="match status" value="2"/>
</dbReference>
<dbReference type="PANTHER" id="PTHR24388:SF38">
    <property type="entry name" value="PROTEIN SNAIL"/>
    <property type="match status" value="1"/>
</dbReference>
<evidence type="ECO:0000313" key="9">
    <source>
        <dbReference type="Proteomes" id="UP001303046"/>
    </source>
</evidence>
<dbReference type="PANTHER" id="PTHR24388">
    <property type="entry name" value="ZINC FINGER PROTEIN"/>
    <property type="match status" value="1"/>
</dbReference>
<dbReference type="InterPro" id="IPR036236">
    <property type="entry name" value="Znf_C2H2_sf"/>
</dbReference>
<dbReference type="EMBL" id="JAVFWL010000001">
    <property type="protein sequence ID" value="KAK6729841.1"/>
    <property type="molecule type" value="Genomic_DNA"/>
</dbReference>
<evidence type="ECO:0000313" key="8">
    <source>
        <dbReference type="EMBL" id="KAK6729841.1"/>
    </source>
</evidence>
<keyword evidence="5" id="KW-0539">Nucleus</keyword>
<evidence type="ECO:0000256" key="2">
    <source>
        <dbReference type="ARBA" id="ARBA00022737"/>
    </source>
</evidence>
<dbReference type="InterPro" id="IPR013087">
    <property type="entry name" value="Znf_C2H2_type"/>
</dbReference>
<keyword evidence="1" id="KW-0479">Metal-binding</keyword>
<evidence type="ECO:0000259" key="7">
    <source>
        <dbReference type="PROSITE" id="PS50157"/>
    </source>
</evidence>
<protein>
    <recommendedName>
        <fullName evidence="7">C2H2-type domain-containing protein</fullName>
    </recommendedName>
</protein>
<dbReference type="Pfam" id="PF00096">
    <property type="entry name" value="zf-C2H2"/>
    <property type="match status" value="4"/>
</dbReference>
<evidence type="ECO:0000256" key="5">
    <source>
        <dbReference type="ARBA" id="ARBA00023242"/>
    </source>
</evidence>
<gene>
    <name evidence="8" type="primary">Necator_chrI.g2853</name>
    <name evidence="8" type="ORF">RB195_006725</name>
</gene>
<evidence type="ECO:0000256" key="6">
    <source>
        <dbReference type="PROSITE-ProRule" id="PRU00042"/>
    </source>
</evidence>
<dbReference type="PROSITE" id="PS50157">
    <property type="entry name" value="ZINC_FINGER_C2H2_2"/>
    <property type="match status" value="3"/>
</dbReference>
<dbReference type="SMART" id="SM00355">
    <property type="entry name" value="ZnF_C2H2"/>
    <property type="match status" value="4"/>
</dbReference>